<feature type="transmembrane region" description="Helical" evidence="9">
    <location>
        <begin position="16"/>
        <end position="35"/>
    </location>
</feature>
<evidence type="ECO:0000256" key="4">
    <source>
        <dbReference type="ARBA" id="ARBA00022692"/>
    </source>
</evidence>
<evidence type="ECO:0000256" key="1">
    <source>
        <dbReference type="ARBA" id="ARBA00004141"/>
    </source>
</evidence>
<keyword evidence="6 9" id="KW-1133">Transmembrane helix</keyword>
<dbReference type="AlphaFoldDB" id="A0A6B9WGW1"/>
<geneLocation type="mitochondrion" evidence="11"/>
<feature type="transmembrane region" description="Helical" evidence="9">
    <location>
        <begin position="238"/>
        <end position="259"/>
    </location>
</feature>
<dbReference type="GO" id="GO:0006123">
    <property type="term" value="P:mitochondrial electron transport, cytochrome c to oxygen"/>
    <property type="evidence" value="ECO:0007669"/>
    <property type="project" value="TreeGrafter"/>
</dbReference>
<proteinExistence type="inferred from homology"/>
<dbReference type="InterPro" id="IPR000298">
    <property type="entry name" value="Cyt_c_oxidase-like_su3"/>
</dbReference>
<dbReference type="PANTHER" id="PTHR11403">
    <property type="entry name" value="CYTOCHROME C OXIDASE SUBUNIT III"/>
    <property type="match status" value="1"/>
</dbReference>
<organism evidence="11">
    <name type="scientific">Coleolaelaps cf. liui XFX-2019</name>
    <dbReference type="NCBI Taxonomy" id="2695870"/>
    <lineage>
        <taxon>Eukaryota</taxon>
        <taxon>Metazoa</taxon>
        <taxon>Ecdysozoa</taxon>
        <taxon>Arthropoda</taxon>
        <taxon>Chelicerata</taxon>
        <taxon>Arachnida</taxon>
        <taxon>Acari</taxon>
        <taxon>Parasitiformes</taxon>
        <taxon>Mesostigmata</taxon>
        <taxon>Gamasina</taxon>
        <taxon>Dermanyssoidea</taxon>
        <taxon>Laelapidae</taxon>
        <taxon>Coleolaelaps</taxon>
    </lineage>
</organism>
<feature type="domain" description="Heme-copper oxidase subunit III family profile" evidence="10">
    <location>
        <begin position="4"/>
        <end position="261"/>
    </location>
</feature>
<dbReference type="InterPro" id="IPR024791">
    <property type="entry name" value="Cyt_c/ubiquinol_Oxase_su3"/>
</dbReference>
<dbReference type="PROSITE" id="PS50253">
    <property type="entry name" value="COX3"/>
    <property type="match status" value="1"/>
</dbReference>
<evidence type="ECO:0000259" key="10">
    <source>
        <dbReference type="PROSITE" id="PS50253"/>
    </source>
</evidence>
<evidence type="ECO:0000256" key="9">
    <source>
        <dbReference type="SAM" id="Phobius"/>
    </source>
</evidence>
<dbReference type="InterPro" id="IPR033945">
    <property type="entry name" value="Cyt_c_oxase_su3_dom"/>
</dbReference>
<sequence length="261" mass="30626">MSLNFHSFHMVEPSPWPIFGSICSFSFMSSLIILFYSKSPLLFWFSLFNLLLIMFMWWRDVIREGSLQGLHSILVLKGLKLGMILFIISEIMFFFSFFWNFFHSSLTPDFEIGNLWPPMGISPFNPYHIPLLNTIILLSSGISVTWTHHSIINKNMKSAISSLSLTIFLGVYFSTLQLFEYLMSPFNISDGIFGSSFFLATGFHGLHVLIGTIFLSINLFRMPFLHFNSKHHFSFEAAAWYWHFVDVVWLFLFTFIYWWNY</sequence>
<dbReference type="CDD" id="cd01665">
    <property type="entry name" value="Cyt_c_Oxidase_III"/>
    <property type="match status" value="1"/>
</dbReference>
<evidence type="ECO:0000256" key="7">
    <source>
        <dbReference type="ARBA" id="ARBA00023136"/>
    </source>
</evidence>
<dbReference type="Gene3D" id="1.20.120.80">
    <property type="entry name" value="Cytochrome c oxidase, subunit III, four-helix bundle"/>
    <property type="match status" value="1"/>
</dbReference>
<dbReference type="SUPFAM" id="SSF81452">
    <property type="entry name" value="Cytochrome c oxidase subunit III-like"/>
    <property type="match status" value="1"/>
</dbReference>
<protein>
    <recommendedName>
        <fullName evidence="3 8">Cytochrome c oxidase subunit 3</fullName>
    </recommendedName>
</protein>
<evidence type="ECO:0000256" key="3">
    <source>
        <dbReference type="ARBA" id="ARBA00015944"/>
    </source>
</evidence>
<dbReference type="GO" id="GO:0004129">
    <property type="term" value="F:cytochrome-c oxidase activity"/>
    <property type="evidence" value="ECO:0007669"/>
    <property type="project" value="InterPro"/>
</dbReference>
<dbReference type="InterPro" id="IPR035973">
    <property type="entry name" value="Cyt_c_oxidase_su3-like_sf"/>
</dbReference>
<keyword evidence="4 8" id="KW-0812">Transmembrane</keyword>
<evidence type="ECO:0000313" key="11">
    <source>
        <dbReference type="EMBL" id="QHQ98501.1"/>
    </source>
</evidence>
<keyword evidence="8 11" id="KW-0496">Mitochondrion</keyword>
<dbReference type="GO" id="GO:0005739">
    <property type="term" value="C:mitochondrion"/>
    <property type="evidence" value="ECO:0007669"/>
    <property type="project" value="TreeGrafter"/>
</dbReference>
<dbReference type="FunFam" id="1.20.120.80:FF:000002">
    <property type="entry name" value="Cytochrome c oxidase subunit 3"/>
    <property type="match status" value="1"/>
</dbReference>
<dbReference type="PANTHER" id="PTHR11403:SF7">
    <property type="entry name" value="CYTOCHROME C OXIDASE SUBUNIT 3"/>
    <property type="match status" value="1"/>
</dbReference>
<dbReference type="EMBL" id="MK270524">
    <property type="protein sequence ID" value="QHQ98501.1"/>
    <property type="molecule type" value="Genomic_DNA"/>
</dbReference>
<reference evidence="11" key="1">
    <citation type="journal article" date="2019" name="Zool. Scr.">
        <title>Mitochondrial genome reorganization characterizes various lineages of mesostigmatid mites (Acari: Parasitiformes).</title>
        <authorList>
            <person name="Li W.-N."/>
            <person name="Shao R."/>
            <person name="Zhang Q."/>
            <person name="Deng W."/>
            <person name="Xue X.-F."/>
        </authorList>
    </citation>
    <scope>NUCLEOTIDE SEQUENCE</scope>
</reference>
<evidence type="ECO:0000256" key="6">
    <source>
        <dbReference type="ARBA" id="ARBA00022989"/>
    </source>
</evidence>
<feature type="transmembrane region" description="Helical" evidence="9">
    <location>
        <begin position="191"/>
        <end position="217"/>
    </location>
</feature>
<dbReference type="InterPro" id="IPR013833">
    <property type="entry name" value="Cyt_c_oxidase_su3_a-hlx"/>
</dbReference>
<feature type="transmembrane region" description="Helical" evidence="9">
    <location>
        <begin position="159"/>
        <end position="179"/>
    </location>
</feature>
<dbReference type="Pfam" id="PF00510">
    <property type="entry name" value="COX3"/>
    <property type="match status" value="1"/>
</dbReference>
<feature type="transmembrane region" description="Helical" evidence="9">
    <location>
        <begin position="79"/>
        <end position="102"/>
    </location>
</feature>
<evidence type="ECO:0000256" key="5">
    <source>
        <dbReference type="ARBA" id="ARBA00022967"/>
    </source>
</evidence>
<name>A0A6B9WGW1_9ACAR</name>
<comment type="similarity">
    <text evidence="2 8">Belongs to the cytochrome c oxidase subunit 3 family.</text>
</comment>
<dbReference type="GO" id="GO:0016020">
    <property type="term" value="C:membrane"/>
    <property type="evidence" value="ECO:0007669"/>
    <property type="project" value="UniProtKB-SubCell"/>
</dbReference>
<comment type="function">
    <text evidence="8">Component of the cytochrome c oxidase, the last enzyme in the mitochondrial electron transport chain which drives oxidative phosphorylation. The respiratory chain contains 3 multisubunit complexes succinate dehydrogenase (complex II, CII), ubiquinol-cytochrome c oxidoreductase (cytochrome b-c1 complex, complex III, CIII) and cytochrome c oxidase (complex IV, CIV), that cooperate to transfer electrons derived from NADH and succinate to molecular oxygen, creating an electrochemical gradient over the inner membrane that drives transmembrane transport and the ATP synthase. Cytochrome c oxidase is the component of the respiratory chain that catalyzes the reduction of oxygen to water. Electrons originating from reduced cytochrome c in the intermembrane space (IMS) are transferred via the dinuclear copper A center (CU(A)) of subunit 2 and heme A of subunit 1 to the active site in subunit 1, a binuclear center (BNC) formed by heme A3 and copper B (CU(B)). The BNC reduces molecular oxygen to 2 water molecules using 4 electrons from cytochrome c in the IMS and 4 protons from the mitochondrial matrix.</text>
</comment>
<comment type="subcellular location">
    <subcellularLocation>
        <location evidence="1">Membrane</location>
        <topology evidence="1">Multi-pass membrane protein</topology>
    </subcellularLocation>
</comment>
<accession>A0A6B9WGW1</accession>
<evidence type="ECO:0000256" key="2">
    <source>
        <dbReference type="ARBA" id="ARBA00010581"/>
    </source>
</evidence>
<dbReference type="Gene3D" id="1.10.287.70">
    <property type="match status" value="1"/>
</dbReference>
<evidence type="ECO:0000256" key="8">
    <source>
        <dbReference type="RuleBase" id="RU003375"/>
    </source>
</evidence>
<gene>
    <name evidence="11" type="primary">cox3</name>
</gene>
<keyword evidence="5" id="KW-1278">Translocase</keyword>
<feature type="transmembrane region" description="Helical" evidence="9">
    <location>
        <begin position="41"/>
        <end position="58"/>
    </location>
</feature>
<keyword evidence="7 9" id="KW-0472">Membrane</keyword>